<dbReference type="SUPFAM" id="SSF52540">
    <property type="entry name" value="P-loop containing nucleoside triphosphate hydrolases"/>
    <property type="match status" value="1"/>
</dbReference>
<dbReference type="SUPFAM" id="SSF48452">
    <property type="entry name" value="TPR-like"/>
    <property type="match status" value="1"/>
</dbReference>
<evidence type="ECO:0000313" key="3">
    <source>
        <dbReference type="EMBL" id="NEK24545.1"/>
    </source>
</evidence>
<dbReference type="PANTHER" id="PTHR12788">
    <property type="entry name" value="PROTEIN-TYROSINE SULFOTRANSFERASE 2"/>
    <property type="match status" value="1"/>
</dbReference>
<evidence type="ECO:0000256" key="1">
    <source>
        <dbReference type="ARBA" id="ARBA00022679"/>
    </source>
</evidence>
<reference evidence="3 4" key="1">
    <citation type="submission" date="2020-01" db="EMBL/GenBank/DDBJ databases">
        <title>Sulfitobacter sediminilitoris sp. nov., isolated from a tidal flat.</title>
        <authorList>
            <person name="Park S."/>
            <person name="Yoon J.-H."/>
        </authorList>
    </citation>
    <scope>NUCLEOTIDE SEQUENCE [LARGE SCALE GENOMIC DNA]</scope>
    <source>
        <strain evidence="3 4">JBTF-M27</strain>
    </source>
</reference>
<evidence type="ECO:0000313" key="4">
    <source>
        <dbReference type="Proteomes" id="UP000468591"/>
    </source>
</evidence>
<proteinExistence type="predicted"/>
<dbReference type="SMART" id="SM00028">
    <property type="entry name" value="TPR"/>
    <property type="match status" value="2"/>
</dbReference>
<dbReference type="Pfam" id="PF13432">
    <property type="entry name" value="TPR_16"/>
    <property type="match status" value="1"/>
</dbReference>
<dbReference type="InterPro" id="IPR019734">
    <property type="entry name" value="TPR_rpt"/>
</dbReference>
<name>A0A6P0CHN3_9RHOB</name>
<dbReference type="InterPro" id="IPR027417">
    <property type="entry name" value="P-loop_NTPase"/>
</dbReference>
<evidence type="ECO:0000256" key="2">
    <source>
        <dbReference type="PROSITE-ProRule" id="PRU00339"/>
    </source>
</evidence>
<dbReference type="PROSITE" id="PS50005">
    <property type="entry name" value="TPR"/>
    <property type="match status" value="1"/>
</dbReference>
<dbReference type="GO" id="GO:0008476">
    <property type="term" value="F:protein-tyrosine sulfotransferase activity"/>
    <property type="evidence" value="ECO:0007669"/>
    <property type="project" value="InterPro"/>
</dbReference>
<dbReference type="Gene3D" id="3.40.50.300">
    <property type="entry name" value="P-loop containing nucleotide triphosphate hydrolases"/>
    <property type="match status" value="1"/>
</dbReference>
<dbReference type="InterPro" id="IPR026634">
    <property type="entry name" value="TPST-like"/>
</dbReference>
<protein>
    <submittedName>
        <fullName evidence="3">Tetratricopeptide repeat protein</fullName>
    </submittedName>
</protein>
<keyword evidence="2" id="KW-0802">TPR repeat</keyword>
<keyword evidence="4" id="KW-1185">Reference proteome</keyword>
<dbReference type="RefSeq" id="WP_164355470.1">
    <property type="nucleotide sequence ID" value="NZ_JAABNT010000017.1"/>
</dbReference>
<gene>
    <name evidence="3" type="ORF">GV827_19370</name>
</gene>
<dbReference type="Pfam" id="PF13469">
    <property type="entry name" value="Sulfotransfer_3"/>
    <property type="match status" value="1"/>
</dbReference>
<feature type="repeat" description="TPR" evidence="2">
    <location>
        <begin position="111"/>
        <end position="144"/>
    </location>
</feature>
<dbReference type="PROSITE" id="PS50293">
    <property type="entry name" value="TPR_REGION"/>
    <property type="match status" value="1"/>
</dbReference>
<dbReference type="Proteomes" id="UP000468591">
    <property type="component" value="Unassembled WGS sequence"/>
</dbReference>
<comment type="caution">
    <text evidence="3">The sequence shown here is derived from an EMBL/GenBank/DDBJ whole genome shotgun (WGS) entry which is preliminary data.</text>
</comment>
<dbReference type="AlphaFoldDB" id="A0A6P0CHN3"/>
<sequence>MQDLKPKALPEILTSAQKFQGAGEWVQAERHLRIAVDLAPEITEVQLALAACQLELGRAPAALRTADRILQLHPQNRLAFIYKGRAEREMGLNSAAERSFLAALHAGQPDANTLNNLGITARARGDTTAAIEYYQQALALDPDNVELHQNLAQAKSYTADDPHLAEMRSLATRLVATRKPAAPLHFALFKALDDAGQPDDAFRFLQSANRMANEQAPYDFQADAIAYAVSKSILKTPILAEPTDATTPRPIFVTSLPRSGTTLVERILTMDPEVQAGGEMTVTQLAVGTMLKTVMGRDDKRLVTADLNELRAEVSAGLAEYTDGRPVIIDKTPLNFRWIGYICAALPEARIVHVTRDPASVAWSLYRLSFNGGGNGFIYDFSDIAKFMVLHRNFMAHWQAIYPNRIFDLGYEALIANPESETRALAAATGLNWTEEWLHPEKATNQVLTASSDQVRKPMYQGSNAQWQRYENHLKPMIRQLQDADLLDG</sequence>
<organism evidence="3 4">
    <name type="scientific">Sulfitobacter sediminilitoris</name>
    <dbReference type="NCBI Taxonomy" id="2698830"/>
    <lineage>
        <taxon>Bacteria</taxon>
        <taxon>Pseudomonadati</taxon>
        <taxon>Pseudomonadota</taxon>
        <taxon>Alphaproteobacteria</taxon>
        <taxon>Rhodobacterales</taxon>
        <taxon>Roseobacteraceae</taxon>
        <taxon>Sulfitobacter</taxon>
    </lineage>
</organism>
<dbReference type="InterPro" id="IPR011990">
    <property type="entry name" value="TPR-like_helical_dom_sf"/>
</dbReference>
<dbReference type="Gene3D" id="1.25.40.10">
    <property type="entry name" value="Tetratricopeptide repeat domain"/>
    <property type="match status" value="2"/>
</dbReference>
<dbReference type="PANTHER" id="PTHR12788:SF10">
    <property type="entry name" value="PROTEIN-TYROSINE SULFOTRANSFERASE"/>
    <property type="match status" value="1"/>
</dbReference>
<keyword evidence="1" id="KW-0808">Transferase</keyword>
<dbReference type="Pfam" id="PF13414">
    <property type="entry name" value="TPR_11"/>
    <property type="match status" value="1"/>
</dbReference>
<dbReference type="EMBL" id="JAABNT010000017">
    <property type="protein sequence ID" value="NEK24545.1"/>
    <property type="molecule type" value="Genomic_DNA"/>
</dbReference>
<accession>A0A6P0CHN3</accession>